<feature type="transmembrane region" description="Helical" evidence="1">
    <location>
        <begin position="112"/>
        <end position="130"/>
    </location>
</feature>
<feature type="transmembrane region" description="Helical" evidence="1">
    <location>
        <begin position="12"/>
        <end position="37"/>
    </location>
</feature>
<sequence length="185" mass="21057">MFSQITKYSGLGAGFIVTLMFITILSFSMANILGSFAEDIAKRPKTYNWWIVLWKVILLIGIINGFWGSQKVKAIGEGGYLAFLLSFIGPSLIYFSTQIIIQENFLELRQTFFSILCVLHLWALLITIFVMEHQTIWVDDLASAITVLILLFYGKKVDFVFKFGTIVYLGIRLLSVYFLSVGIRI</sequence>
<evidence type="ECO:0000256" key="1">
    <source>
        <dbReference type="SAM" id="Phobius"/>
    </source>
</evidence>
<accession>A0A315ZI20</accession>
<evidence type="ECO:0000313" key="3">
    <source>
        <dbReference type="Proteomes" id="UP000245535"/>
    </source>
</evidence>
<dbReference type="AlphaFoldDB" id="A0A315ZI20"/>
<evidence type="ECO:0000313" key="2">
    <source>
        <dbReference type="EMBL" id="PWJ44863.1"/>
    </source>
</evidence>
<keyword evidence="1" id="KW-0812">Transmembrane</keyword>
<gene>
    <name evidence="2" type="ORF">BC781_1011249</name>
</gene>
<dbReference type="EMBL" id="QGDO01000001">
    <property type="protein sequence ID" value="PWJ44863.1"/>
    <property type="molecule type" value="Genomic_DNA"/>
</dbReference>
<keyword evidence="3" id="KW-1185">Reference proteome</keyword>
<comment type="caution">
    <text evidence="2">The sequence shown here is derived from an EMBL/GenBank/DDBJ whole genome shotgun (WGS) entry which is preliminary data.</text>
</comment>
<organism evidence="2 3">
    <name type="scientific">Sediminitomix flava</name>
    <dbReference type="NCBI Taxonomy" id="379075"/>
    <lineage>
        <taxon>Bacteria</taxon>
        <taxon>Pseudomonadati</taxon>
        <taxon>Bacteroidota</taxon>
        <taxon>Cytophagia</taxon>
        <taxon>Cytophagales</taxon>
        <taxon>Flammeovirgaceae</taxon>
        <taxon>Sediminitomix</taxon>
    </lineage>
</organism>
<dbReference type="Proteomes" id="UP000245535">
    <property type="component" value="Unassembled WGS sequence"/>
</dbReference>
<name>A0A315ZI20_SEDFL</name>
<protein>
    <submittedName>
        <fullName evidence="2">Uncharacterized protein</fullName>
    </submittedName>
</protein>
<feature type="transmembrane region" description="Helical" evidence="1">
    <location>
        <begin position="79"/>
        <end position="100"/>
    </location>
</feature>
<feature type="transmembrane region" description="Helical" evidence="1">
    <location>
        <begin position="159"/>
        <end position="179"/>
    </location>
</feature>
<feature type="transmembrane region" description="Helical" evidence="1">
    <location>
        <begin position="49"/>
        <end position="67"/>
    </location>
</feature>
<feature type="transmembrane region" description="Helical" evidence="1">
    <location>
        <begin position="137"/>
        <end position="153"/>
    </location>
</feature>
<proteinExistence type="predicted"/>
<reference evidence="2 3" key="1">
    <citation type="submission" date="2018-03" db="EMBL/GenBank/DDBJ databases">
        <title>Genomic Encyclopedia of Archaeal and Bacterial Type Strains, Phase II (KMG-II): from individual species to whole genera.</title>
        <authorList>
            <person name="Goeker M."/>
        </authorList>
    </citation>
    <scope>NUCLEOTIDE SEQUENCE [LARGE SCALE GENOMIC DNA]</scope>
    <source>
        <strain evidence="2 3">DSM 28229</strain>
    </source>
</reference>
<keyword evidence="1" id="KW-1133">Transmembrane helix</keyword>
<keyword evidence="1" id="KW-0472">Membrane</keyword>